<evidence type="ECO:0000313" key="2">
    <source>
        <dbReference type="EnsemblPlants" id="PGSC0003DMT400037686"/>
    </source>
</evidence>
<keyword evidence="3" id="KW-1185">Reference proteome</keyword>
<proteinExistence type="predicted"/>
<evidence type="ECO:0000313" key="3">
    <source>
        <dbReference type="Proteomes" id="UP000011115"/>
    </source>
</evidence>
<dbReference type="HOGENOM" id="CLU_967744_0_0_1"/>
<accession>M1B5P6</accession>
<reference evidence="2" key="2">
    <citation type="submission" date="2015-06" db="UniProtKB">
        <authorList>
            <consortium name="EnsemblPlants"/>
        </authorList>
    </citation>
    <scope>IDENTIFICATION</scope>
    <source>
        <strain evidence="2">DM1-3 516 R44</strain>
    </source>
</reference>
<evidence type="ECO:0000256" key="1">
    <source>
        <dbReference type="SAM" id="MobiDB-lite"/>
    </source>
</evidence>
<feature type="compositionally biased region" description="Basic and acidic residues" evidence="1">
    <location>
        <begin position="30"/>
        <end position="52"/>
    </location>
</feature>
<dbReference type="Gramene" id="PGSC0003DMT400037686">
    <property type="protein sequence ID" value="PGSC0003DMT400037686"/>
    <property type="gene ID" value="PGSC0003DMG400014536"/>
</dbReference>
<reference evidence="3" key="1">
    <citation type="journal article" date="2011" name="Nature">
        <title>Genome sequence and analysis of the tuber crop potato.</title>
        <authorList>
            <consortium name="The Potato Genome Sequencing Consortium"/>
        </authorList>
    </citation>
    <scope>NUCLEOTIDE SEQUENCE [LARGE SCALE GENOMIC DNA]</scope>
    <source>
        <strain evidence="3">cv. DM1-3 516 R44</strain>
    </source>
</reference>
<dbReference type="Proteomes" id="UP000011115">
    <property type="component" value="Unassembled WGS sequence"/>
</dbReference>
<dbReference type="InParanoid" id="M1B5P6"/>
<dbReference type="Pfam" id="PF08284">
    <property type="entry name" value="RVP_2"/>
    <property type="match status" value="1"/>
</dbReference>
<dbReference type="EnsemblPlants" id="PGSC0003DMT400037686">
    <property type="protein sequence ID" value="PGSC0003DMT400037686"/>
    <property type="gene ID" value="PGSC0003DMG400014536"/>
</dbReference>
<feature type="region of interest" description="Disordered" evidence="1">
    <location>
        <begin position="17"/>
        <end position="52"/>
    </location>
</feature>
<organism evidence="2 3">
    <name type="scientific">Solanum tuberosum</name>
    <name type="common">Potato</name>
    <dbReference type="NCBI Taxonomy" id="4113"/>
    <lineage>
        <taxon>Eukaryota</taxon>
        <taxon>Viridiplantae</taxon>
        <taxon>Streptophyta</taxon>
        <taxon>Embryophyta</taxon>
        <taxon>Tracheophyta</taxon>
        <taxon>Spermatophyta</taxon>
        <taxon>Magnoliopsida</taxon>
        <taxon>eudicotyledons</taxon>
        <taxon>Gunneridae</taxon>
        <taxon>Pentapetalae</taxon>
        <taxon>asterids</taxon>
        <taxon>lamiids</taxon>
        <taxon>Solanales</taxon>
        <taxon>Solanaceae</taxon>
        <taxon>Solanoideae</taxon>
        <taxon>Solaneae</taxon>
        <taxon>Solanum</taxon>
    </lineage>
</organism>
<name>M1B5P6_SOLTU</name>
<dbReference type="AlphaFoldDB" id="M1B5P6"/>
<protein>
    <submittedName>
        <fullName evidence="2">Polyprotein</fullName>
    </submittedName>
</protein>
<sequence length="288" mass="32612">MYDEKVNFLTNQGGGYRSNYPRKGGNQGWVKDDGWKDRNPEWRDRNPNWKDGYKDRYVTPTSVRSPRIRKVVEGDKNREQAKETKKARTGNYEYSQLKSGGGNCSLFQQKCSTTDPSSASVPSPRFCNNHKVRVSGSKSQGSVSGTKTYPTCPKCNKNHPGECLVGGGQRQNRLYALQARQDQEDSPDVVTVQFSVSPETLSEPLLVSTQVGDPVIVSRVYRNCPVKVSQKVTSADLIELEMNLMQISKTCRCNPRLLPTDRRVTHGPCWWSVVCIYNHPQKFRQKPF</sequence>
<dbReference type="PaxDb" id="4113-PGSC0003DMT400037686"/>